<feature type="chain" id="PRO_5046713592" description="Lipoprotein" evidence="2">
    <location>
        <begin position="28"/>
        <end position="509"/>
    </location>
</feature>
<evidence type="ECO:0000256" key="2">
    <source>
        <dbReference type="SAM" id="SignalP"/>
    </source>
</evidence>
<sequence length="509" mass="52693">MVSPPPRFRSLMLVAVVAALAACTTPAAGPSATTEPPELTAEVTPPQGKTTVLDAPPGVGAAIAVSAQLFRRAPLVVVVAEGDAKGMATASAVAGKAGAPVLLAAPGPARDPLRRELARLSPRAIVAVGGAARESVRSNGTDAPVFGVEGTGAAPELPADLPHVVPPTPVAVTVLVDRARDDAAAVATARAAGAAVVAVHGTDPRADPAAIEALHAAPPGAVLAVGGAFGPAERLRSRLTVAATGGQLPGGGQVVLSGRRLVCLYGHPGTASLGVLGEQGVDAAVDRARQVAKEYEPFSDVPVVPAFEIIATVAQGSAGADGDYSGEASVESLRPWVERARETGLYVLLDLQPGRADLTAQARRYEPLLRMPHVGLAVDPEWKLGPDQLPLQQIGGIDAAEINRTAAWLAALTAEHALPQKLLVIHQFRLSMIRNEHALDTSHDELSLLIHMDGQGTTAQKNATWRAVVNARPEGMPLGWKNFYDEDHPMLTPAQTMAHEPKPLMITYQ</sequence>
<dbReference type="Proteomes" id="UP001595859">
    <property type="component" value="Unassembled WGS sequence"/>
</dbReference>
<gene>
    <name evidence="3" type="ORF">ACFPCV_04635</name>
</gene>
<keyword evidence="4" id="KW-1185">Reference proteome</keyword>
<name>A0ABV9RX10_9PSEU</name>
<dbReference type="RefSeq" id="WP_378054737.1">
    <property type="nucleotide sequence ID" value="NZ_JBHSIS010000002.1"/>
</dbReference>
<feature type="region of interest" description="Disordered" evidence="1">
    <location>
        <begin position="26"/>
        <end position="50"/>
    </location>
</feature>
<evidence type="ECO:0000313" key="3">
    <source>
        <dbReference type="EMBL" id="MFC4852782.1"/>
    </source>
</evidence>
<evidence type="ECO:0000313" key="4">
    <source>
        <dbReference type="Proteomes" id="UP001595859"/>
    </source>
</evidence>
<dbReference type="EMBL" id="JBHSIS010000002">
    <property type="protein sequence ID" value="MFC4852782.1"/>
    <property type="molecule type" value="Genomic_DNA"/>
</dbReference>
<feature type="signal peptide" evidence="2">
    <location>
        <begin position="1"/>
        <end position="27"/>
    </location>
</feature>
<protein>
    <recommendedName>
        <fullName evidence="5">Lipoprotein</fullName>
    </recommendedName>
</protein>
<keyword evidence="2" id="KW-0732">Signal</keyword>
<accession>A0ABV9RX10</accession>
<comment type="caution">
    <text evidence="3">The sequence shown here is derived from an EMBL/GenBank/DDBJ whole genome shotgun (WGS) entry which is preliminary data.</text>
</comment>
<dbReference type="PROSITE" id="PS51257">
    <property type="entry name" value="PROKAR_LIPOPROTEIN"/>
    <property type="match status" value="1"/>
</dbReference>
<proteinExistence type="predicted"/>
<evidence type="ECO:0000256" key="1">
    <source>
        <dbReference type="SAM" id="MobiDB-lite"/>
    </source>
</evidence>
<organism evidence="3 4">
    <name type="scientific">Actinophytocola glycyrrhizae</name>
    <dbReference type="NCBI Taxonomy" id="2044873"/>
    <lineage>
        <taxon>Bacteria</taxon>
        <taxon>Bacillati</taxon>
        <taxon>Actinomycetota</taxon>
        <taxon>Actinomycetes</taxon>
        <taxon>Pseudonocardiales</taxon>
        <taxon>Pseudonocardiaceae</taxon>
    </lineage>
</organism>
<reference evidence="4" key="1">
    <citation type="journal article" date="2019" name="Int. J. Syst. Evol. Microbiol.">
        <title>The Global Catalogue of Microorganisms (GCM) 10K type strain sequencing project: providing services to taxonomists for standard genome sequencing and annotation.</title>
        <authorList>
            <consortium name="The Broad Institute Genomics Platform"/>
            <consortium name="The Broad Institute Genome Sequencing Center for Infectious Disease"/>
            <person name="Wu L."/>
            <person name="Ma J."/>
        </authorList>
    </citation>
    <scope>NUCLEOTIDE SEQUENCE [LARGE SCALE GENOMIC DNA]</scope>
    <source>
        <strain evidence="4">ZS-22-S1</strain>
    </source>
</reference>
<evidence type="ECO:0008006" key="5">
    <source>
        <dbReference type="Google" id="ProtNLM"/>
    </source>
</evidence>